<dbReference type="Gene3D" id="2.20.25.530">
    <property type="match status" value="1"/>
</dbReference>
<name>A0AAD3SH64_NEPGR</name>
<evidence type="ECO:0000256" key="1">
    <source>
        <dbReference type="ARBA" id="ARBA00004123"/>
    </source>
</evidence>
<comment type="caution">
    <text evidence="9">The sequence shown here is derived from an EMBL/GenBank/DDBJ whole genome shotgun (WGS) entry which is preliminary data.</text>
</comment>
<dbReference type="InterPro" id="IPR041195">
    <property type="entry name" value="Rnh202_N"/>
</dbReference>
<organism evidence="9 10">
    <name type="scientific">Nepenthes gracilis</name>
    <name type="common">Slender pitcher plant</name>
    <dbReference type="NCBI Taxonomy" id="150966"/>
    <lineage>
        <taxon>Eukaryota</taxon>
        <taxon>Viridiplantae</taxon>
        <taxon>Streptophyta</taxon>
        <taxon>Embryophyta</taxon>
        <taxon>Tracheophyta</taxon>
        <taxon>Spermatophyta</taxon>
        <taxon>Magnoliopsida</taxon>
        <taxon>eudicotyledons</taxon>
        <taxon>Gunneridae</taxon>
        <taxon>Pentapetalae</taxon>
        <taxon>Caryophyllales</taxon>
        <taxon>Nepenthaceae</taxon>
        <taxon>Nepenthes</taxon>
    </lineage>
</organism>
<dbReference type="Pfam" id="PF09468">
    <property type="entry name" value="RNase_H2-Ydr279"/>
    <property type="match status" value="1"/>
</dbReference>
<gene>
    <name evidence="9" type="ORF">Nepgr_012576</name>
</gene>
<feature type="domain" description="Rnh202 triple barrel" evidence="8">
    <location>
        <begin position="28"/>
        <end position="82"/>
    </location>
</feature>
<dbReference type="EMBL" id="BSYO01000010">
    <property type="protein sequence ID" value="GMH10735.1"/>
    <property type="molecule type" value="Genomic_DNA"/>
</dbReference>
<evidence type="ECO:0000256" key="3">
    <source>
        <dbReference type="ARBA" id="ARBA00023242"/>
    </source>
</evidence>
<keyword evidence="10" id="KW-1185">Reference proteome</keyword>
<sequence>MAWWVGADGDIRVLIAPDQGSVGSSPGHLLSLLHPRSGISTVYLFINDSLQELHWFKQSYGSWFLGDYVCEDGSMYMSTPIDPVFIMLPIFEKARFKKGDDPGKFRQLDEMVFVDGHPGYQQLLPVVEKSMHVVCEVKEVGSVKFFRLDDSKVLAWLCQKVYRLKLTLLTLDKNYAAQDEKHTMADAVSILREYLKDDPWLKLLCNHLRLNLEDLARKAAGIDALPSAADKALGSSLIQENREMEKKAAVTVRQKKKVKLEKDSQNIKDMFSRATRRGSKTT</sequence>
<comment type="subcellular location">
    <subcellularLocation>
        <location evidence="1">Nucleus</location>
    </subcellularLocation>
</comment>
<evidence type="ECO:0000256" key="2">
    <source>
        <dbReference type="ARBA" id="ARBA00019062"/>
    </source>
</evidence>
<keyword evidence="3" id="KW-0539">Nucleus</keyword>
<proteinExistence type="predicted"/>
<accession>A0AAD3SH64</accession>
<comment type="function">
    <text evidence="4">Non catalytic subunit of RNase H2, an endonuclease that specifically degrades the RNA of RNA:DNA hybrids. Participates in DNA replication, possibly by mediating the removal of lagging-strand Okazaki fragment RNA primers during DNA replication. Mediates the excision of single ribonucleotides from DNA:RNA duplexes.</text>
</comment>
<dbReference type="AlphaFoldDB" id="A0AAD3SH64"/>
<dbReference type="Proteomes" id="UP001279734">
    <property type="component" value="Unassembled WGS sequence"/>
</dbReference>
<dbReference type="InterPro" id="IPR019024">
    <property type="entry name" value="RNase_H2_suB_wHTH"/>
</dbReference>
<evidence type="ECO:0000313" key="9">
    <source>
        <dbReference type="EMBL" id="GMH10735.1"/>
    </source>
</evidence>
<evidence type="ECO:0000259" key="8">
    <source>
        <dbReference type="Pfam" id="PF17745"/>
    </source>
</evidence>
<dbReference type="PANTHER" id="PTHR13383">
    <property type="entry name" value="RIBONUCLEASE H2 SUBUNIT B"/>
    <property type="match status" value="1"/>
</dbReference>
<protein>
    <recommendedName>
        <fullName evidence="2">Ribonuclease H2 subunit B</fullName>
    </recommendedName>
    <alternativeName>
        <fullName evidence="5">Ribonuclease HI subunit B</fullName>
    </alternativeName>
</protein>
<feature type="region of interest" description="Disordered" evidence="6">
    <location>
        <begin position="261"/>
        <end position="282"/>
    </location>
</feature>
<dbReference type="Pfam" id="PF17745">
    <property type="entry name" value="Ydr279_N"/>
    <property type="match status" value="1"/>
</dbReference>
<evidence type="ECO:0000259" key="7">
    <source>
        <dbReference type="Pfam" id="PF09468"/>
    </source>
</evidence>
<feature type="domain" description="Ribonuclease H2 subunit B wHTH" evidence="7">
    <location>
        <begin position="85"/>
        <end position="168"/>
    </location>
</feature>
<dbReference type="CDD" id="cd09270">
    <property type="entry name" value="RNase_H2-B"/>
    <property type="match status" value="1"/>
</dbReference>
<dbReference type="InterPro" id="IPR040456">
    <property type="entry name" value="RNase_H2_suB"/>
</dbReference>
<dbReference type="PANTHER" id="PTHR13383:SF11">
    <property type="entry name" value="RIBONUCLEASE H2 SUBUNIT B"/>
    <property type="match status" value="1"/>
</dbReference>
<dbReference type="GO" id="GO:0005654">
    <property type="term" value="C:nucleoplasm"/>
    <property type="evidence" value="ECO:0007669"/>
    <property type="project" value="TreeGrafter"/>
</dbReference>
<dbReference type="GO" id="GO:0032299">
    <property type="term" value="C:ribonuclease H2 complex"/>
    <property type="evidence" value="ECO:0007669"/>
    <property type="project" value="InterPro"/>
</dbReference>
<dbReference type="FunFam" id="2.20.25.530:FF:000002">
    <property type="entry name" value="Ribonuclease H2 subunit B"/>
    <property type="match status" value="1"/>
</dbReference>
<evidence type="ECO:0000313" key="10">
    <source>
        <dbReference type="Proteomes" id="UP001279734"/>
    </source>
</evidence>
<evidence type="ECO:0000256" key="4">
    <source>
        <dbReference type="ARBA" id="ARBA00024778"/>
    </source>
</evidence>
<reference evidence="9" key="1">
    <citation type="submission" date="2023-05" db="EMBL/GenBank/DDBJ databases">
        <title>Nepenthes gracilis genome sequencing.</title>
        <authorList>
            <person name="Fukushima K."/>
        </authorList>
    </citation>
    <scope>NUCLEOTIDE SEQUENCE</scope>
    <source>
        <strain evidence="9">SING2019-196</strain>
    </source>
</reference>
<dbReference type="Gene3D" id="1.10.20.120">
    <property type="match status" value="1"/>
</dbReference>
<dbReference type="GO" id="GO:0006401">
    <property type="term" value="P:RNA catabolic process"/>
    <property type="evidence" value="ECO:0007669"/>
    <property type="project" value="TreeGrafter"/>
</dbReference>
<evidence type="ECO:0000256" key="6">
    <source>
        <dbReference type="SAM" id="MobiDB-lite"/>
    </source>
</evidence>
<evidence type="ECO:0000256" key="5">
    <source>
        <dbReference type="ARBA" id="ARBA00033464"/>
    </source>
</evidence>